<sequence length="297" mass="33844">MIDRIVNTKNMKEANVVLLSAPYENGVSFMGGTSKAPKKILSCLNNNLELFDVKLRCEPAKIIKTVHKEILNLKKLIPEKAVKKISFEYYKLLNNGKFIIMLGGEHIVSLGALKAIVKKENPKNITIFQIDAHQDLRDDNSDYSNNHNKYAHSCVMRRAYDLGFNLVQVGIRTFSKYEYNFEEKNKKTITVFPWTKNNKIPKIETIIKSVKTKKVYLSLDVDGIDPSFMPGTGTPVQAGLDWNYTLNLLEKLFEKKDVIGADIVEVCPQRDSVLTEFGAALLCYKIMTHKFKKKLFS</sequence>
<evidence type="ECO:0000256" key="2">
    <source>
        <dbReference type="ARBA" id="ARBA00022723"/>
    </source>
</evidence>
<name>A0A0G0DSJ5_9BACT</name>
<dbReference type="GO" id="GO:0033389">
    <property type="term" value="P:putrescine biosynthetic process from arginine, via agmatine"/>
    <property type="evidence" value="ECO:0007669"/>
    <property type="project" value="TreeGrafter"/>
</dbReference>
<feature type="binding site" evidence="4">
    <location>
        <position position="133"/>
    </location>
    <ligand>
        <name>Mn(2+)</name>
        <dbReference type="ChEBI" id="CHEBI:29035"/>
        <label>1</label>
    </ligand>
</feature>
<feature type="binding site" evidence="4">
    <location>
        <position position="131"/>
    </location>
    <ligand>
        <name>Mn(2+)</name>
        <dbReference type="ChEBI" id="CHEBI:29035"/>
        <label>1</label>
    </ligand>
</feature>
<dbReference type="PROSITE" id="PS51409">
    <property type="entry name" value="ARGINASE_2"/>
    <property type="match status" value="1"/>
</dbReference>
<dbReference type="AlphaFoldDB" id="A0A0G0DSJ5"/>
<organism evidence="6 7">
    <name type="scientific">Candidatus Nomurabacteria bacterium GW2011_GWA1_36_15</name>
    <dbReference type="NCBI Taxonomy" id="1618728"/>
    <lineage>
        <taxon>Bacteria</taxon>
        <taxon>Candidatus Nomuraibacteriota</taxon>
    </lineage>
</organism>
<comment type="caution">
    <text evidence="6">The sequence shown here is derived from an EMBL/GenBank/DDBJ whole genome shotgun (WGS) entry which is preliminary data.</text>
</comment>
<dbReference type="Proteomes" id="UP000034606">
    <property type="component" value="Unassembled WGS sequence"/>
</dbReference>
<dbReference type="PANTHER" id="PTHR11358:SF26">
    <property type="entry name" value="GUANIDINO ACID HYDROLASE, MITOCHONDRIAL"/>
    <property type="match status" value="1"/>
</dbReference>
<evidence type="ECO:0000256" key="3">
    <source>
        <dbReference type="ARBA" id="ARBA00022801"/>
    </source>
</evidence>
<dbReference type="PANTHER" id="PTHR11358">
    <property type="entry name" value="ARGINASE/AGMATINASE"/>
    <property type="match status" value="1"/>
</dbReference>
<evidence type="ECO:0000313" key="7">
    <source>
        <dbReference type="Proteomes" id="UP000034606"/>
    </source>
</evidence>
<feature type="binding site" evidence="4">
    <location>
        <position position="222"/>
    </location>
    <ligand>
        <name>Mn(2+)</name>
        <dbReference type="ChEBI" id="CHEBI:29035"/>
        <label>1</label>
    </ligand>
</feature>
<dbReference type="SUPFAM" id="SSF52768">
    <property type="entry name" value="Arginase/deacetylase"/>
    <property type="match status" value="1"/>
</dbReference>
<dbReference type="PRINTS" id="PR00116">
    <property type="entry name" value="ARGINASE"/>
</dbReference>
<dbReference type="NCBIfam" id="TIGR01230">
    <property type="entry name" value="agmatinase"/>
    <property type="match status" value="1"/>
</dbReference>
<comment type="similarity">
    <text evidence="1">Belongs to the arginase family. Agmatinase subfamily.</text>
</comment>
<keyword evidence="3 5" id="KW-0378">Hydrolase</keyword>
<dbReference type="InterPro" id="IPR005925">
    <property type="entry name" value="Agmatinase-rel"/>
</dbReference>
<dbReference type="EMBL" id="LBRM01000015">
    <property type="protein sequence ID" value="KKP97519.1"/>
    <property type="molecule type" value="Genomic_DNA"/>
</dbReference>
<gene>
    <name evidence="6" type="ORF">US05_C0015G0005</name>
</gene>
<dbReference type="InterPro" id="IPR020855">
    <property type="entry name" value="Ureohydrolase_Mn_BS"/>
</dbReference>
<comment type="cofactor">
    <cofactor evidence="4">
        <name>Mn(2+)</name>
        <dbReference type="ChEBI" id="CHEBI:29035"/>
    </cofactor>
    <text evidence="4">Binds 2 manganese ions per subunit.</text>
</comment>
<evidence type="ECO:0000313" key="6">
    <source>
        <dbReference type="EMBL" id="KKP97519.1"/>
    </source>
</evidence>
<dbReference type="PIRSF" id="PIRSF036979">
    <property type="entry name" value="Arginase"/>
    <property type="match status" value="1"/>
</dbReference>
<protein>
    <recommendedName>
        <fullName evidence="8">Agmatinase</fullName>
    </recommendedName>
</protein>
<dbReference type="Gene3D" id="3.40.800.10">
    <property type="entry name" value="Ureohydrolase domain"/>
    <property type="match status" value="1"/>
</dbReference>
<dbReference type="InterPro" id="IPR023696">
    <property type="entry name" value="Ureohydrolase_dom_sf"/>
</dbReference>
<evidence type="ECO:0000256" key="5">
    <source>
        <dbReference type="RuleBase" id="RU003684"/>
    </source>
</evidence>
<dbReference type="GO" id="GO:0046872">
    <property type="term" value="F:metal ion binding"/>
    <property type="evidence" value="ECO:0007669"/>
    <property type="project" value="UniProtKB-KW"/>
</dbReference>
<accession>A0A0G0DSJ5</accession>
<evidence type="ECO:0000256" key="1">
    <source>
        <dbReference type="ARBA" id="ARBA00009227"/>
    </source>
</evidence>
<dbReference type="InterPro" id="IPR006035">
    <property type="entry name" value="Ureohydrolase"/>
</dbReference>
<proteinExistence type="inferred from homology"/>
<feature type="binding site" evidence="4">
    <location>
        <position position="220"/>
    </location>
    <ligand>
        <name>Mn(2+)</name>
        <dbReference type="ChEBI" id="CHEBI:29035"/>
        <label>1</label>
    </ligand>
</feature>
<feature type="binding site" evidence="4">
    <location>
        <position position="106"/>
    </location>
    <ligand>
        <name>Mn(2+)</name>
        <dbReference type="ChEBI" id="CHEBI:29035"/>
        <label>1</label>
    </ligand>
</feature>
<evidence type="ECO:0000256" key="4">
    <source>
        <dbReference type="PIRSR" id="PIRSR036979-1"/>
    </source>
</evidence>
<reference evidence="6 7" key="1">
    <citation type="journal article" date="2015" name="Nature">
        <title>rRNA introns, odd ribosomes, and small enigmatic genomes across a large radiation of phyla.</title>
        <authorList>
            <person name="Brown C.T."/>
            <person name="Hug L.A."/>
            <person name="Thomas B.C."/>
            <person name="Sharon I."/>
            <person name="Castelle C.J."/>
            <person name="Singh A."/>
            <person name="Wilkins M.J."/>
            <person name="Williams K.H."/>
            <person name="Banfield J.F."/>
        </authorList>
    </citation>
    <scope>NUCLEOTIDE SEQUENCE [LARGE SCALE GENOMIC DNA]</scope>
</reference>
<keyword evidence="4" id="KW-0464">Manganese</keyword>
<dbReference type="PROSITE" id="PS01053">
    <property type="entry name" value="ARGINASE_1"/>
    <property type="match status" value="1"/>
</dbReference>
<evidence type="ECO:0008006" key="8">
    <source>
        <dbReference type="Google" id="ProtNLM"/>
    </source>
</evidence>
<dbReference type="Pfam" id="PF00491">
    <property type="entry name" value="Arginase"/>
    <property type="match status" value="1"/>
</dbReference>
<feature type="binding site" evidence="4">
    <location>
        <position position="135"/>
    </location>
    <ligand>
        <name>Mn(2+)</name>
        <dbReference type="ChEBI" id="CHEBI:29035"/>
        <label>1</label>
    </ligand>
</feature>
<dbReference type="CDD" id="cd11593">
    <property type="entry name" value="Agmatinase-like_2"/>
    <property type="match status" value="1"/>
</dbReference>
<dbReference type="GO" id="GO:0008783">
    <property type="term" value="F:agmatinase activity"/>
    <property type="evidence" value="ECO:0007669"/>
    <property type="project" value="TreeGrafter"/>
</dbReference>
<keyword evidence="2 4" id="KW-0479">Metal-binding</keyword>